<dbReference type="AlphaFoldDB" id="A0A2U1L5S0"/>
<accession>A0A2U1L5S0</accession>
<keyword evidence="3" id="KW-1185">Reference proteome</keyword>
<evidence type="ECO:0000259" key="1">
    <source>
        <dbReference type="Pfam" id="PF05699"/>
    </source>
</evidence>
<evidence type="ECO:0000313" key="3">
    <source>
        <dbReference type="Proteomes" id="UP000245207"/>
    </source>
</evidence>
<name>A0A2U1L5S0_ARTAN</name>
<organism evidence="2 3">
    <name type="scientific">Artemisia annua</name>
    <name type="common">Sweet wormwood</name>
    <dbReference type="NCBI Taxonomy" id="35608"/>
    <lineage>
        <taxon>Eukaryota</taxon>
        <taxon>Viridiplantae</taxon>
        <taxon>Streptophyta</taxon>
        <taxon>Embryophyta</taxon>
        <taxon>Tracheophyta</taxon>
        <taxon>Spermatophyta</taxon>
        <taxon>Magnoliopsida</taxon>
        <taxon>eudicotyledons</taxon>
        <taxon>Gunneridae</taxon>
        <taxon>Pentapetalae</taxon>
        <taxon>asterids</taxon>
        <taxon>campanulids</taxon>
        <taxon>Asterales</taxon>
        <taxon>Asteraceae</taxon>
        <taxon>Asteroideae</taxon>
        <taxon>Anthemideae</taxon>
        <taxon>Artemisiinae</taxon>
        <taxon>Artemisia</taxon>
    </lineage>
</organism>
<feature type="domain" description="HAT C-terminal dimerisation" evidence="1">
    <location>
        <begin position="303"/>
        <end position="353"/>
    </location>
</feature>
<gene>
    <name evidence="2" type="ORF">CTI12_AA527140</name>
</gene>
<protein>
    <recommendedName>
        <fullName evidence="1">HAT C-terminal dimerisation domain-containing protein</fullName>
    </recommendedName>
</protein>
<dbReference type="STRING" id="35608.A0A2U1L5S0"/>
<evidence type="ECO:0000313" key="2">
    <source>
        <dbReference type="EMBL" id="PWA44352.1"/>
    </source>
</evidence>
<dbReference type="PANTHER" id="PTHR45749">
    <property type="match status" value="1"/>
</dbReference>
<dbReference type="Proteomes" id="UP000245207">
    <property type="component" value="Unassembled WGS sequence"/>
</dbReference>
<dbReference type="Pfam" id="PF05699">
    <property type="entry name" value="Dimer_Tnp_hAT"/>
    <property type="match status" value="1"/>
</dbReference>
<comment type="caution">
    <text evidence="2">The sequence shown here is derived from an EMBL/GenBank/DDBJ whole genome shotgun (WGS) entry which is preliminary data.</text>
</comment>
<reference evidence="2 3" key="1">
    <citation type="journal article" date="2018" name="Mol. Plant">
        <title>The genome of Artemisia annua provides insight into the evolution of Asteraceae family and artemisinin biosynthesis.</title>
        <authorList>
            <person name="Shen Q."/>
            <person name="Zhang L."/>
            <person name="Liao Z."/>
            <person name="Wang S."/>
            <person name="Yan T."/>
            <person name="Shi P."/>
            <person name="Liu M."/>
            <person name="Fu X."/>
            <person name="Pan Q."/>
            <person name="Wang Y."/>
            <person name="Lv Z."/>
            <person name="Lu X."/>
            <person name="Zhang F."/>
            <person name="Jiang W."/>
            <person name="Ma Y."/>
            <person name="Chen M."/>
            <person name="Hao X."/>
            <person name="Li L."/>
            <person name="Tang Y."/>
            <person name="Lv G."/>
            <person name="Zhou Y."/>
            <person name="Sun X."/>
            <person name="Brodelius P.E."/>
            <person name="Rose J.K.C."/>
            <person name="Tang K."/>
        </authorList>
    </citation>
    <scope>NUCLEOTIDE SEQUENCE [LARGE SCALE GENOMIC DNA]</scope>
    <source>
        <strain evidence="3">cv. Huhao1</strain>
        <tissue evidence="2">Leaf</tissue>
    </source>
</reference>
<dbReference type="EMBL" id="PKPP01011319">
    <property type="protein sequence ID" value="PWA44352.1"/>
    <property type="molecule type" value="Genomic_DNA"/>
</dbReference>
<dbReference type="PANTHER" id="PTHR45749:SF35">
    <property type="entry name" value="AC-LIKE TRANSPOSASE-RELATED"/>
    <property type="match status" value="1"/>
</dbReference>
<dbReference type="InterPro" id="IPR008906">
    <property type="entry name" value="HATC_C_dom"/>
</dbReference>
<dbReference type="GO" id="GO:0046983">
    <property type="term" value="F:protein dimerization activity"/>
    <property type="evidence" value="ECO:0007669"/>
    <property type="project" value="InterPro"/>
</dbReference>
<dbReference type="OrthoDB" id="8045002at2759"/>
<sequence length="353" mass="41318">MAKWFEMRRRLKKNETIDKVEQKQFEKENDHWKNVIFRIICIVKFLAKHNLAFPGFLNVDDTTGQGLFEVTQAELKALDLDIDDRWQILKDNVKGLTLKSLSTTRWESRVESVKAIKFQLSDIREALIQVSEKYNDSVIQSQAKSLATNELGDFEFIAAIVIWFEILNKEFQVTGFSNAVDVAKKISVEMDINLVFIQKRVIRRKRQFDEDPVEENVILSDEESFKVNYFLYIFDQAIASLITRFEHYKEYENMFGFLFTFDKLKFYDDDFLKSCCSRLEATLKNGDRSDSKANKLYVELRSLNSYLPTENMRPVDVLIFLKQDDCYPNAIIAYRVLLTIPVTVASAKRSFSK</sequence>
<proteinExistence type="predicted"/>